<evidence type="ECO:0000256" key="4">
    <source>
        <dbReference type="ARBA" id="ARBA00022989"/>
    </source>
</evidence>
<evidence type="ECO:0000256" key="8">
    <source>
        <dbReference type="SAM" id="Phobius"/>
    </source>
</evidence>
<evidence type="ECO:0000256" key="6">
    <source>
        <dbReference type="RuleBase" id="RU362091"/>
    </source>
</evidence>
<feature type="transmembrane region" description="Helical" evidence="8">
    <location>
        <begin position="294"/>
        <end position="317"/>
    </location>
</feature>
<dbReference type="OrthoDB" id="6132759at2759"/>
<sequence length="690" mass="73676">MDVSQGITPPISQGWAYGILLGVGLAFAAGMYFITRLLKKYNGEDNSKFETYATAGRTIGLGLTATAVVSSWAWSTALLSSSVVMYTYGVQGSFMFAAGCLVQISFFALLAIQSKRRTPHAHTMLEIVKARYGTTAHLIYMVLALITNLIASINMFLGASATISALTGQAIEAAIFLLPVGVVGYTLSGGLKATFITDYAHTVPLLIICIYLSVKAITNPAVGGLDTIWRNVTALAESSPVEGNYNGSYLTMKSQMGIAFGAVHTLGNFGLVIMDSSYWQKAFSASVAAATPGYILGGILYFGIPWCLGTIAGATALSLGNNPIWPAVGRKLTDSETANGLPLAYVALATAGKGGAVAVVWLIFFAVTSTVSAQLIAVSSIISSDVYHTYINPKATEKSIILVSRLACIGFALVACAVSVVFYHIGLSLTWTLYFLGVIVCPGCFTTAGTVIWRKQSKVAAIAAPLIGLAAGLATWISTAYHYGDGILNVTTTGALIPCMWGNIVSFFVPCILAPILSYAFPDSNAWQWERFSDIKLIRDDDSINDSEKNEEGAFTASQEAYMKKMSKVAAFAGIFLILAVWVVWPFGMYVDYTFSLPFFKGWITVSLIWLFITLLVIAILPVYQGRHTIAFIVKSLLKGEAAARSHPKSKTQHDTPQLEQAPSPSGSLTDSPKLKNAESTASPLTEAKV</sequence>
<keyword evidence="4 8" id="KW-1133">Transmembrane helix</keyword>
<dbReference type="STRING" id="401625.A0A0P1B9M7"/>
<evidence type="ECO:0000256" key="1">
    <source>
        <dbReference type="ARBA" id="ARBA00004141"/>
    </source>
</evidence>
<dbReference type="GO" id="GO:0005886">
    <property type="term" value="C:plasma membrane"/>
    <property type="evidence" value="ECO:0007669"/>
    <property type="project" value="TreeGrafter"/>
</dbReference>
<reference evidence="9 10" key="1">
    <citation type="submission" date="2014-09" db="EMBL/GenBank/DDBJ databases">
        <authorList>
            <person name="Magalhaes I.L.F."/>
            <person name="Oliveira U."/>
            <person name="Santos F.R."/>
            <person name="Vidigal T.H.D.A."/>
            <person name="Brescovit A.D."/>
            <person name="Santos A.J."/>
        </authorList>
    </citation>
    <scope>NUCLEOTIDE SEQUENCE [LARGE SCALE GENOMIC DNA]</scope>
</reference>
<feature type="transmembrane region" description="Helical" evidence="8">
    <location>
        <begin position="256"/>
        <end position="274"/>
    </location>
</feature>
<name>A0A0P1B9M7_9BASI</name>
<feature type="transmembrane region" description="Helical" evidence="8">
    <location>
        <begin position="603"/>
        <end position="624"/>
    </location>
</feature>
<evidence type="ECO:0000313" key="10">
    <source>
        <dbReference type="Proteomes" id="UP000054845"/>
    </source>
</evidence>
<feature type="transmembrane region" description="Helical" evidence="8">
    <location>
        <begin position="55"/>
        <end position="74"/>
    </location>
</feature>
<comment type="subcellular location">
    <subcellularLocation>
        <location evidence="1">Membrane</location>
        <topology evidence="1">Multi-pass membrane protein</topology>
    </subcellularLocation>
</comment>
<evidence type="ECO:0000256" key="2">
    <source>
        <dbReference type="ARBA" id="ARBA00006434"/>
    </source>
</evidence>
<accession>A0A0P1B9M7</accession>
<dbReference type="EMBL" id="CCYA01000181">
    <property type="protein sequence ID" value="CEH12701.1"/>
    <property type="molecule type" value="Genomic_DNA"/>
</dbReference>
<proteinExistence type="inferred from homology"/>
<feature type="transmembrane region" description="Helical" evidence="8">
    <location>
        <begin position="495"/>
        <end position="521"/>
    </location>
</feature>
<feature type="region of interest" description="Disordered" evidence="7">
    <location>
        <begin position="645"/>
        <end position="690"/>
    </location>
</feature>
<feature type="transmembrane region" description="Helical" evidence="8">
    <location>
        <begin position="94"/>
        <end position="112"/>
    </location>
</feature>
<feature type="transmembrane region" description="Helical" evidence="8">
    <location>
        <begin position="431"/>
        <end position="453"/>
    </location>
</feature>
<dbReference type="Pfam" id="PF00474">
    <property type="entry name" value="SSF"/>
    <property type="match status" value="1"/>
</dbReference>
<dbReference type="GO" id="GO:0015204">
    <property type="term" value="F:urea transmembrane transporter activity"/>
    <property type="evidence" value="ECO:0007669"/>
    <property type="project" value="InterPro"/>
</dbReference>
<keyword evidence="10" id="KW-1185">Reference proteome</keyword>
<feature type="compositionally biased region" description="Polar residues" evidence="7">
    <location>
        <begin position="655"/>
        <end position="671"/>
    </location>
</feature>
<dbReference type="AlphaFoldDB" id="A0A0P1B9M7"/>
<dbReference type="PANTHER" id="PTHR46154:SF1">
    <property type="entry name" value="ACTIVE TRANSPORTER, PUTATIVE (AFU_ORTHOLOGUE AFUA_1G17570)-RELATED"/>
    <property type="match status" value="1"/>
</dbReference>
<evidence type="ECO:0000256" key="5">
    <source>
        <dbReference type="ARBA" id="ARBA00023136"/>
    </source>
</evidence>
<evidence type="ECO:0000256" key="7">
    <source>
        <dbReference type="SAM" id="MobiDB-lite"/>
    </source>
</evidence>
<keyword evidence="3 8" id="KW-0812">Transmembrane</keyword>
<dbReference type="PANTHER" id="PTHR46154">
    <property type="match status" value="1"/>
</dbReference>
<evidence type="ECO:0000256" key="3">
    <source>
        <dbReference type="ARBA" id="ARBA00022692"/>
    </source>
</evidence>
<feature type="transmembrane region" description="Helical" evidence="8">
    <location>
        <begin position="199"/>
        <end position="217"/>
    </location>
</feature>
<dbReference type="CDD" id="cd11476">
    <property type="entry name" value="SLC5sbd_DUR3"/>
    <property type="match status" value="1"/>
</dbReference>
<feature type="transmembrane region" description="Helical" evidence="8">
    <location>
        <begin position="132"/>
        <end position="157"/>
    </location>
</feature>
<feature type="transmembrane region" description="Helical" evidence="8">
    <location>
        <begin position="15"/>
        <end position="34"/>
    </location>
</feature>
<keyword evidence="5 8" id="KW-0472">Membrane</keyword>
<dbReference type="Gene3D" id="1.20.1730.10">
    <property type="entry name" value="Sodium/glucose cotransporter"/>
    <property type="match status" value="1"/>
</dbReference>
<dbReference type="PROSITE" id="PS50283">
    <property type="entry name" value="NA_SOLUT_SYMP_3"/>
    <property type="match status" value="1"/>
</dbReference>
<feature type="transmembrane region" description="Helical" evidence="8">
    <location>
        <begin position="163"/>
        <end position="187"/>
    </location>
</feature>
<dbReference type="InterPro" id="IPR001734">
    <property type="entry name" value="Na/solute_symporter"/>
</dbReference>
<feature type="transmembrane region" description="Helical" evidence="8">
    <location>
        <begin position="402"/>
        <end position="425"/>
    </location>
</feature>
<protein>
    <submittedName>
        <fullName evidence="9">Urea active</fullName>
    </submittedName>
</protein>
<feature type="transmembrane region" description="Helical" evidence="8">
    <location>
        <begin position="358"/>
        <end position="382"/>
    </location>
</feature>
<comment type="similarity">
    <text evidence="2 6">Belongs to the sodium:solute symporter (SSF) (TC 2.A.21) family.</text>
</comment>
<dbReference type="InterPro" id="IPR031155">
    <property type="entry name" value="DUR"/>
</dbReference>
<feature type="transmembrane region" description="Helical" evidence="8">
    <location>
        <begin position="569"/>
        <end position="591"/>
    </location>
</feature>
<feature type="transmembrane region" description="Helical" evidence="8">
    <location>
        <begin position="460"/>
        <end position="483"/>
    </location>
</feature>
<organism evidence="9 10">
    <name type="scientific">Ceraceosorus bombacis</name>
    <dbReference type="NCBI Taxonomy" id="401625"/>
    <lineage>
        <taxon>Eukaryota</taxon>
        <taxon>Fungi</taxon>
        <taxon>Dikarya</taxon>
        <taxon>Basidiomycota</taxon>
        <taxon>Ustilaginomycotina</taxon>
        <taxon>Exobasidiomycetes</taxon>
        <taxon>Ceraceosorales</taxon>
        <taxon>Ceraceosoraceae</taxon>
        <taxon>Ceraceosorus</taxon>
    </lineage>
</organism>
<evidence type="ECO:0000313" key="9">
    <source>
        <dbReference type="EMBL" id="CEH12701.1"/>
    </source>
</evidence>
<dbReference type="Proteomes" id="UP000054845">
    <property type="component" value="Unassembled WGS sequence"/>
</dbReference>
<dbReference type="InterPro" id="IPR038377">
    <property type="entry name" value="Na/Glc_symporter_sf"/>
</dbReference>